<proteinExistence type="predicted"/>
<sequence>MSDQTAIQASAEGTAQAAQQADASGKAKCEAEEQAAAHVGEQALRPGEQPSPAKDEKHLVLKRILAAHERWFDVQREYEYAGRTFPGYAEFHSYGEKYVLVKRAKLWEVDTHEYLFFVLANRLDETQVRDLVSFMENDGLAKVVPEPNHMSSAISLVIVADSCTEEALRLVRKTKFRKNFAFGIRGWADLRVAVADLSTKRVTTNAMGKQLKQTIEATLSVQA</sequence>
<accession>A0A4Q2K2C2</accession>
<reference evidence="3 4" key="1">
    <citation type="submission" date="2019-01" db="EMBL/GenBank/DDBJ databases">
        <title>Senegalimassilia sp. nov. KGMB04484 isolated human feces.</title>
        <authorList>
            <person name="Han K.-I."/>
            <person name="Kim J.-S."/>
            <person name="Lee K.C."/>
            <person name="Suh M.K."/>
            <person name="Eom M.K."/>
            <person name="Lee J.H."/>
            <person name="Park S.-H."/>
            <person name="Kang S.W."/>
            <person name="Park J.-E."/>
            <person name="Oh B.S."/>
            <person name="Yu S.Y."/>
            <person name="Choi S.-H."/>
            <person name="Lee D.H."/>
            <person name="Yoon H."/>
            <person name="Kim B.-Y."/>
            <person name="Lee J.H."/>
            <person name="Lee J.-S."/>
        </authorList>
    </citation>
    <scope>NUCLEOTIDE SEQUENCE [LARGE SCALE GENOMIC DNA]</scope>
    <source>
        <strain evidence="3 4">KGMB04484</strain>
    </source>
</reference>
<name>A0A4Q2K2C2_9ACTN</name>
<protein>
    <recommendedName>
        <fullName evidence="2">DUF8052 domain-containing protein</fullName>
    </recommendedName>
</protein>
<feature type="domain" description="DUF8052" evidence="2">
    <location>
        <begin position="60"/>
        <end position="216"/>
    </location>
</feature>
<evidence type="ECO:0000259" key="2">
    <source>
        <dbReference type="Pfam" id="PF26226"/>
    </source>
</evidence>
<dbReference type="Pfam" id="PF26226">
    <property type="entry name" value="DUF8052"/>
    <property type="match status" value="1"/>
</dbReference>
<comment type="caution">
    <text evidence="3">The sequence shown here is derived from an EMBL/GenBank/DDBJ whole genome shotgun (WGS) entry which is preliminary data.</text>
</comment>
<gene>
    <name evidence="3" type="ORF">ET524_03925</name>
</gene>
<feature type="region of interest" description="Disordered" evidence="1">
    <location>
        <begin position="1"/>
        <end position="55"/>
    </location>
</feature>
<dbReference type="EMBL" id="SDPW01000001">
    <property type="protein sequence ID" value="RXZ53734.1"/>
    <property type="molecule type" value="Genomic_DNA"/>
</dbReference>
<evidence type="ECO:0000313" key="4">
    <source>
        <dbReference type="Proteomes" id="UP000293345"/>
    </source>
</evidence>
<evidence type="ECO:0000256" key="1">
    <source>
        <dbReference type="SAM" id="MobiDB-lite"/>
    </source>
</evidence>
<dbReference type="InterPro" id="IPR058365">
    <property type="entry name" value="DUF8052"/>
</dbReference>
<dbReference type="Proteomes" id="UP000293345">
    <property type="component" value="Unassembled WGS sequence"/>
</dbReference>
<dbReference type="RefSeq" id="WP_129423425.1">
    <property type="nucleotide sequence ID" value="NZ_SDPW01000001.1"/>
</dbReference>
<feature type="compositionally biased region" description="Polar residues" evidence="1">
    <location>
        <begin position="1"/>
        <end position="22"/>
    </location>
</feature>
<keyword evidence="4" id="KW-1185">Reference proteome</keyword>
<dbReference type="OrthoDB" id="3177112at2"/>
<evidence type="ECO:0000313" key="3">
    <source>
        <dbReference type="EMBL" id="RXZ53734.1"/>
    </source>
</evidence>
<organism evidence="3 4">
    <name type="scientific">Senegalimassilia faecalis</name>
    <dbReference type="NCBI Taxonomy" id="2509433"/>
    <lineage>
        <taxon>Bacteria</taxon>
        <taxon>Bacillati</taxon>
        <taxon>Actinomycetota</taxon>
        <taxon>Coriobacteriia</taxon>
        <taxon>Coriobacteriales</taxon>
        <taxon>Coriobacteriaceae</taxon>
        <taxon>Senegalimassilia</taxon>
    </lineage>
</organism>
<dbReference type="AlphaFoldDB" id="A0A4Q2K2C2"/>